<protein>
    <submittedName>
        <fullName evidence="3">Tetratricopeptide repeat protein</fullName>
    </submittedName>
</protein>
<dbReference type="Gene3D" id="3.40.50.300">
    <property type="entry name" value="P-loop containing nucleotide triphosphate hydrolases"/>
    <property type="match status" value="1"/>
</dbReference>
<dbReference type="PANTHER" id="PTHR12788:SF10">
    <property type="entry name" value="PROTEIN-TYROSINE SULFOTRANSFERASE"/>
    <property type="match status" value="1"/>
</dbReference>
<dbReference type="Pfam" id="PF13469">
    <property type="entry name" value="Sulfotransfer_3"/>
    <property type="match status" value="1"/>
</dbReference>
<dbReference type="InterPro" id="IPR011990">
    <property type="entry name" value="TPR-like_helical_dom_sf"/>
</dbReference>
<dbReference type="SUPFAM" id="SSF52540">
    <property type="entry name" value="P-loop containing nucleoside triphosphate hydrolases"/>
    <property type="match status" value="1"/>
</dbReference>
<keyword evidence="1" id="KW-0808">Transferase</keyword>
<dbReference type="PROSITE" id="PS50005">
    <property type="entry name" value="TPR"/>
    <property type="match status" value="1"/>
</dbReference>
<dbReference type="GO" id="GO:0008476">
    <property type="term" value="F:protein-tyrosine sulfotransferase activity"/>
    <property type="evidence" value="ECO:0007669"/>
    <property type="project" value="InterPro"/>
</dbReference>
<evidence type="ECO:0000313" key="3">
    <source>
        <dbReference type="EMBL" id="NKZ39132.1"/>
    </source>
</evidence>
<keyword evidence="4" id="KW-1185">Reference proteome</keyword>
<accession>A0A846ZMS4</accession>
<evidence type="ECO:0000313" key="4">
    <source>
        <dbReference type="Proteomes" id="UP000541636"/>
    </source>
</evidence>
<gene>
    <name evidence="3" type="ORF">HF690_09230</name>
</gene>
<dbReference type="InterPro" id="IPR019734">
    <property type="entry name" value="TPR_rpt"/>
</dbReference>
<evidence type="ECO:0000256" key="1">
    <source>
        <dbReference type="ARBA" id="ARBA00022679"/>
    </source>
</evidence>
<dbReference type="PANTHER" id="PTHR12788">
    <property type="entry name" value="PROTEIN-TYROSINE SULFOTRANSFERASE 2"/>
    <property type="match status" value="1"/>
</dbReference>
<dbReference type="InterPro" id="IPR026634">
    <property type="entry name" value="TPST-like"/>
</dbReference>
<name>A0A846ZMS4_9GAMM</name>
<dbReference type="EMBL" id="JAAZQD010000003">
    <property type="protein sequence ID" value="NKZ39132.1"/>
    <property type="molecule type" value="Genomic_DNA"/>
</dbReference>
<proteinExistence type="predicted"/>
<dbReference type="Gene3D" id="1.25.40.10">
    <property type="entry name" value="Tetratricopeptide repeat domain"/>
    <property type="match status" value="1"/>
</dbReference>
<evidence type="ECO:0000256" key="2">
    <source>
        <dbReference type="PROSITE-ProRule" id="PRU00339"/>
    </source>
</evidence>
<dbReference type="SUPFAM" id="SSF48452">
    <property type="entry name" value="TPR-like"/>
    <property type="match status" value="1"/>
</dbReference>
<dbReference type="AlphaFoldDB" id="A0A846ZMS4"/>
<dbReference type="InterPro" id="IPR027417">
    <property type="entry name" value="P-loop_NTPase"/>
</dbReference>
<reference evidence="3 4" key="1">
    <citation type="journal article" date="2017" name="Int. J. Syst. Evol. Microbiol.">
        <title>Oleiagrimonas citrea sp. nov., a marine bacterium isolated from tidal flat sediment and emended description of the genus Oleiagrimonas Fang et al. 2015 and Oleiagrimonas soli.</title>
        <authorList>
            <person name="Yang S.H."/>
            <person name="Seo H.S."/>
            <person name="Seong C.N."/>
            <person name="Kwon K.K."/>
        </authorList>
    </citation>
    <scope>NUCLEOTIDE SEQUENCE [LARGE SCALE GENOMIC DNA]</scope>
    <source>
        <strain evidence="3 4">MEBiC09124</strain>
    </source>
</reference>
<sequence>MQAHAIASAVTAFERALARQESFAPFHFDLGYALAAQGEVKRAEQELEACIRLDPRHWAAHLSLSKLQRQTPESQHLERLQSLIRQHDRDLGAQIFLNMALGKEHEDLADYPQAFAHFARGKAAARSSRPASAERDKSMFDALVRAFPDRMESSREDGTAHAPIFIVGMPRTGTTLLDRILSSHPQVYSAGELQNFSTVLQRASGSPVALLSTPDIAATTRHIDWKQLGEDYIESTRPGTDAAPRFTDNMPHNFLYAGFIARALPQARILCLRRDPLDTCLGNFRQLFRLESGFYDYSLDLLDTGRYYIQFDRLMRHWNEVLPGRLLEVSYESLVEDPETEIRRTLAFCDLPWDEACLHSENNAAPVNTPNAWQVRAPIYTSAVGRWRRYAPQLGELRALLEDAGITLAD</sequence>
<comment type="caution">
    <text evidence="3">The sequence shown here is derived from an EMBL/GenBank/DDBJ whole genome shotgun (WGS) entry which is preliminary data.</text>
</comment>
<keyword evidence="2" id="KW-0802">TPR repeat</keyword>
<feature type="repeat" description="TPR" evidence="2">
    <location>
        <begin position="24"/>
        <end position="57"/>
    </location>
</feature>
<dbReference type="Proteomes" id="UP000541636">
    <property type="component" value="Unassembled WGS sequence"/>
</dbReference>
<organism evidence="3 4">
    <name type="scientific">Oleiagrimonas citrea</name>
    <dbReference type="NCBI Taxonomy" id="1665687"/>
    <lineage>
        <taxon>Bacteria</taxon>
        <taxon>Pseudomonadati</taxon>
        <taxon>Pseudomonadota</taxon>
        <taxon>Gammaproteobacteria</taxon>
        <taxon>Lysobacterales</taxon>
        <taxon>Rhodanobacteraceae</taxon>
        <taxon>Oleiagrimonas</taxon>
    </lineage>
</organism>